<evidence type="ECO:0000256" key="9">
    <source>
        <dbReference type="ARBA" id="ARBA00022958"/>
    </source>
</evidence>
<dbReference type="AlphaFoldDB" id="A0AA86SSZ0"/>
<dbReference type="PRINTS" id="PR01415">
    <property type="entry name" value="ANKYRIN"/>
</dbReference>
<dbReference type="Proteomes" id="UP001189624">
    <property type="component" value="Chromosome 8"/>
</dbReference>
<keyword evidence="6 15" id="KW-0812">Transmembrane</keyword>
<evidence type="ECO:0000256" key="15">
    <source>
        <dbReference type="SAM" id="Phobius"/>
    </source>
</evidence>
<feature type="transmembrane region" description="Helical" evidence="15">
    <location>
        <begin position="6"/>
        <end position="24"/>
    </location>
</feature>
<dbReference type="SUPFAM" id="SSF51206">
    <property type="entry name" value="cAMP-binding domain-like"/>
    <property type="match status" value="1"/>
</dbReference>
<feature type="non-terminal residue" evidence="18">
    <location>
        <position position="1"/>
    </location>
</feature>
<dbReference type="InterPro" id="IPR002110">
    <property type="entry name" value="Ankyrin_rpt"/>
</dbReference>
<comment type="subcellular location">
    <subcellularLocation>
        <location evidence="2">Cell membrane</location>
        <topology evidence="2">Peripheral membrane protein</topology>
        <orientation evidence="2">Cytoplasmic side</orientation>
    </subcellularLocation>
    <subcellularLocation>
        <location evidence="1">Membrane</location>
        <topology evidence="1">Multi-pass membrane protein</topology>
    </subcellularLocation>
</comment>
<evidence type="ECO:0000256" key="10">
    <source>
        <dbReference type="ARBA" id="ARBA00022989"/>
    </source>
</evidence>
<dbReference type="InterPro" id="IPR018490">
    <property type="entry name" value="cNMP-bd_dom_sf"/>
</dbReference>
<feature type="repeat" description="ANK" evidence="14">
    <location>
        <begin position="387"/>
        <end position="419"/>
    </location>
</feature>
<gene>
    <name evidence="18" type="ORF">AYBTSS11_LOCUS24117</name>
</gene>
<accession>A0AA86SSZ0</accession>
<keyword evidence="14" id="KW-0040">ANK repeat</keyword>
<protein>
    <submittedName>
        <fullName evidence="18">Uncharacterized protein</fullName>
    </submittedName>
</protein>
<dbReference type="EMBL" id="OY731405">
    <property type="protein sequence ID" value="CAJ1972103.1"/>
    <property type="molecule type" value="Genomic_DNA"/>
</dbReference>
<proteinExistence type="inferred from homology"/>
<evidence type="ECO:0000256" key="8">
    <source>
        <dbReference type="ARBA" id="ARBA00022882"/>
    </source>
</evidence>
<sequence>LWTKFLLILVFYTAWICPFEFGFLEKSKGPLAITDNVVNGFFAIDIVLTFFVAYLDKSTYLLVDDHKLIALRYAKSWLILDVIATIPYEVVRSMLPPPLQLYSYLNILRLWRLHRRDTVQTASNFAKRNHLPARLREQIFAHLLMKYRTDLEGLQQQEIIDSLPKAIQSSISHFLFFSVVDKVYLFHGVSNDLLFQLVTEMKAEYFPPKEDVILQNEAPTDFYIFITGAAHLHEIGNPDMKGILAEVEVMLARGKMDLPISLLFAASRGDDILLNQLLKKGSDPNERDKNGKTALHIAASKGHEHCVLLLVEYGANPNIKDIEGNSPLWEAIRSEHEAVMKILLQNGAEILSNDVVEYARLAIEQNKIDMLKDILQREGEAAKSTSQMTTLLHAAVCEGNAEIVQYLLDQGADVDMQDSNGLTARSLAEHQCHEEILNIFKKIGHNNTTHSMPPIACYVGRCKSEPTIPGISQPNNNKPPNKEMAWFDSYQRRRANPFHNSIFGMMSSAHLDRKDSIATSQISYTIKEEVTARVTVSCPEKGERAKKLIFLPSSLQELLRIGARKFDFSASKILTSEGAEIEDIDVVRDGDHLLLV</sequence>
<dbReference type="SUPFAM" id="SSF81324">
    <property type="entry name" value="Voltage-gated potassium channels"/>
    <property type="match status" value="1"/>
</dbReference>
<evidence type="ECO:0000259" key="16">
    <source>
        <dbReference type="PROSITE" id="PS50042"/>
    </source>
</evidence>
<dbReference type="CDD" id="cd00038">
    <property type="entry name" value="CAP_ED"/>
    <property type="match status" value="1"/>
</dbReference>
<keyword evidence="19" id="KW-1185">Reference proteome</keyword>
<dbReference type="GO" id="GO:0005886">
    <property type="term" value="C:plasma membrane"/>
    <property type="evidence" value="ECO:0007669"/>
    <property type="project" value="UniProtKB-SubCell"/>
</dbReference>
<dbReference type="Pfam" id="PF00520">
    <property type="entry name" value="Ion_trans"/>
    <property type="match status" value="1"/>
</dbReference>
<dbReference type="PROSITE" id="PS50042">
    <property type="entry name" value="CNMP_BINDING_3"/>
    <property type="match status" value="1"/>
</dbReference>
<evidence type="ECO:0000256" key="6">
    <source>
        <dbReference type="ARBA" id="ARBA00022692"/>
    </source>
</evidence>
<keyword evidence="13" id="KW-0407">Ion channel</keyword>
<keyword evidence="5" id="KW-0633">Potassium transport</keyword>
<evidence type="ECO:0000256" key="7">
    <source>
        <dbReference type="ARBA" id="ARBA00022826"/>
    </source>
</evidence>
<dbReference type="SUPFAM" id="SSF48403">
    <property type="entry name" value="Ankyrin repeat"/>
    <property type="match status" value="1"/>
</dbReference>
<evidence type="ECO:0000313" key="19">
    <source>
        <dbReference type="Proteomes" id="UP001189624"/>
    </source>
</evidence>
<dbReference type="InterPro" id="IPR000595">
    <property type="entry name" value="cNMP-bd_dom"/>
</dbReference>
<feature type="domain" description="Cyclic nucleotide-binding" evidence="16">
    <location>
        <begin position="185"/>
        <end position="268"/>
    </location>
</feature>
<keyword evidence="9" id="KW-0630">Potassium</keyword>
<name>A0AA86SSZ0_9FABA</name>
<evidence type="ECO:0000256" key="13">
    <source>
        <dbReference type="ARBA" id="ARBA00023303"/>
    </source>
</evidence>
<dbReference type="Gene3D" id="1.10.287.70">
    <property type="match status" value="1"/>
</dbReference>
<keyword evidence="7" id="KW-0631">Potassium channel</keyword>
<dbReference type="SMART" id="SM00248">
    <property type="entry name" value="ANK"/>
    <property type="match status" value="4"/>
</dbReference>
<dbReference type="Gene3D" id="2.60.120.10">
    <property type="entry name" value="Jelly Rolls"/>
    <property type="match status" value="1"/>
</dbReference>
<reference evidence="18" key="1">
    <citation type="submission" date="2023-10" db="EMBL/GenBank/DDBJ databases">
        <authorList>
            <person name="Domelevo Entfellner J.-B."/>
        </authorList>
    </citation>
    <scope>NUCLEOTIDE SEQUENCE</scope>
</reference>
<dbReference type="PROSITE" id="PS50297">
    <property type="entry name" value="ANK_REP_REGION"/>
    <property type="match status" value="3"/>
</dbReference>
<dbReference type="Pfam" id="PF11834">
    <property type="entry name" value="KHA"/>
    <property type="match status" value="1"/>
</dbReference>
<evidence type="ECO:0000256" key="3">
    <source>
        <dbReference type="ARBA" id="ARBA00007929"/>
    </source>
</evidence>
<evidence type="ECO:0000313" key="18">
    <source>
        <dbReference type="EMBL" id="CAJ1972103.1"/>
    </source>
</evidence>
<dbReference type="InterPro" id="IPR036770">
    <property type="entry name" value="Ankyrin_rpt-contain_sf"/>
</dbReference>
<dbReference type="Gramene" id="rna-AYBTSS11_LOCUS24117">
    <property type="protein sequence ID" value="CAJ1972103.1"/>
    <property type="gene ID" value="gene-AYBTSS11_LOCUS24117"/>
</dbReference>
<evidence type="ECO:0000256" key="4">
    <source>
        <dbReference type="ARBA" id="ARBA00022448"/>
    </source>
</evidence>
<dbReference type="InterPro" id="IPR045319">
    <property type="entry name" value="KAT/AKT"/>
</dbReference>
<dbReference type="PANTHER" id="PTHR45743">
    <property type="entry name" value="POTASSIUM CHANNEL AKT1"/>
    <property type="match status" value="1"/>
</dbReference>
<evidence type="ECO:0000256" key="14">
    <source>
        <dbReference type="PROSITE-ProRule" id="PRU00023"/>
    </source>
</evidence>
<organism evidence="18 19">
    <name type="scientific">Sphenostylis stenocarpa</name>
    <dbReference type="NCBI Taxonomy" id="92480"/>
    <lineage>
        <taxon>Eukaryota</taxon>
        <taxon>Viridiplantae</taxon>
        <taxon>Streptophyta</taxon>
        <taxon>Embryophyta</taxon>
        <taxon>Tracheophyta</taxon>
        <taxon>Spermatophyta</taxon>
        <taxon>Magnoliopsida</taxon>
        <taxon>eudicotyledons</taxon>
        <taxon>Gunneridae</taxon>
        <taxon>Pentapetalae</taxon>
        <taxon>rosids</taxon>
        <taxon>fabids</taxon>
        <taxon>Fabales</taxon>
        <taxon>Fabaceae</taxon>
        <taxon>Papilionoideae</taxon>
        <taxon>50 kb inversion clade</taxon>
        <taxon>NPAAA clade</taxon>
        <taxon>indigoferoid/millettioid clade</taxon>
        <taxon>Phaseoleae</taxon>
        <taxon>Sphenostylis</taxon>
    </lineage>
</organism>
<evidence type="ECO:0000256" key="1">
    <source>
        <dbReference type="ARBA" id="ARBA00004141"/>
    </source>
</evidence>
<dbReference type="InterPro" id="IPR014710">
    <property type="entry name" value="RmlC-like_jellyroll"/>
</dbReference>
<comment type="similarity">
    <text evidence="3">Belongs to the potassium channel family. Plant (TC 1.A.1.4) subfamily.</text>
</comment>
<evidence type="ECO:0000256" key="5">
    <source>
        <dbReference type="ARBA" id="ARBA00022538"/>
    </source>
</evidence>
<evidence type="ECO:0000259" key="17">
    <source>
        <dbReference type="PROSITE" id="PS51490"/>
    </source>
</evidence>
<dbReference type="Gene3D" id="1.25.40.20">
    <property type="entry name" value="Ankyrin repeat-containing domain"/>
    <property type="match status" value="1"/>
</dbReference>
<feature type="repeat" description="ANK" evidence="14">
    <location>
        <begin position="290"/>
        <end position="322"/>
    </location>
</feature>
<dbReference type="PROSITE" id="PS50088">
    <property type="entry name" value="ANK_REPEAT"/>
    <property type="match status" value="3"/>
</dbReference>
<dbReference type="GO" id="GO:0005249">
    <property type="term" value="F:voltage-gated potassium channel activity"/>
    <property type="evidence" value="ECO:0007669"/>
    <property type="project" value="InterPro"/>
</dbReference>
<feature type="transmembrane region" description="Helical" evidence="15">
    <location>
        <begin position="36"/>
        <end position="55"/>
    </location>
</feature>
<evidence type="ECO:0000256" key="2">
    <source>
        <dbReference type="ARBA" id="ARBA00004413"/>
    </source>
</evidence>
<dbReference type="PANTHER" id="PTHR45743:SF22">
    <property type="entry name" value="POTASSIUM CHANNEL"/>
    <property type="match status" value="1"/>
</dbReference>
<keyword evidence="12 15" id="KW-0472">Membrane</keyword>
<keyword evidence="11" id="KW-0406">Ion transport</keyword>
<dbReference type="Pfam" id="PF12796">
    <property type="entry name" value="Ank_2"/>
    <property type="match status" value="2"/>
</dbReference>
<evidence type="ECO:0000256" key="11">
    <source>
        <dbReference type="ARBA" id="ARBA00023065"/>
    </source>
</evidence>
<dbReference type="GO" id="GO:0034702">
    <property type="term" value="C:monoatomic ion channel complex"/>
    <property type="evidence" value="ECO:0007669"/>
    <property type="project" value="UniProtKB-KW"/>
</dbReference>
<dbReference type="InterPro" id="IPR005821">
    <property type="entry name" value="Ion_trans_dom"/>
</dbReference>
<keyword evidence="8" id="KW-0851">Voltage-gated channel</keyword>
<evidence type="ECO:0000256" key="12">
    <source>
        <dbReference type="ARBA" id="ARBA00023136"/>
    </source>
</evidence>
<feature type="repeat" description="ANK" evidence="14">
    <location>
        <begin position="323"/>
        <end position="355"/>
    </location>
</feature>
<dbReference type="InterPro" id="IPR021789">
    <property type="entry name" value="KHA_dom"/>
</dbReference>
<keyword evidence="4" id="KW-0813">Transport</keyword>
<keyword evidence="10 15" id="KW-1133">Transmembrane helix</keyword>
<feature type="domain" description="KHA" evidence="17">
    <location>
        <begin position="533"/>
        <end position="596"/>
    </location>
</feature>
<dbReference type="PROSITE" id="PS51490">
    <property type="entry name" value="KHA"/>
    <property type="match status" value="1"/>
</dbReference>